<dbReference type="AlphaFoldDB" id="A0AAV2HAA9"/>
<sequence>MNRISEMLTKLIKGPDENNPDDPLWSRLPTTALLCIYQNLGDLDRLSMARVCKPWYQSFHVPALWRYRLIEFGETRSKREIKEDALFKSKRALTNSYGKYAIEFAKRFPTSLQDIEIEFLPLRGRDGREIVNDFKEFSACLDNSKLRSISILSLVHLSSLDTFVGQLRIDLIYSLKTLLQKQHCLKKVRICSSHFDLESGLQFLQCLADASAATIKELFMYGLFQRGTPIFGEGRILTELQKFKSLSCIKLEYDIMSDELAKTWVRGCPNLS</sequence>
<name>A0AAV2HAA9_LYMST</name>
<organism evidence="2 3">
    <name type="scientific">Lymnaea stagnalis</name>
    <name type="common">Great pond snail</name>
    <name type="synonym">Helix stagnalis</name>
    <dbReference type="NCBI Taxonomy" id="6523"/>
    <lineage>
        <taxon>Eukaryota</taxon>
        <taxon>Metazoa</taxon>
        <taxon>Spiralia</taxon>
        <taxon>Lophotrochozoa</taxon>
        <taxon>Mollusca</taxon>
        <taxon>Gastropoda</taxon>
        <taxon>Heterobranchia</taxon>
        <taxon>Euthyneura</taxon>
        <taxon>Panpulmonata</taxon>
        <taxon>Hygrophila</taxon>
        <taxon>Lymnaeoidea</taxon>
        <taxon>Lymnaeidae</taxon>
        <taxon>Lymnaea</taxon>
    </lineage>
</organism>
<keyword evidence="3" id="KW-1185">Reference proteome</keyword>
<dbReference type="Pfam" id="PF12937">
    <property type="entry name" value="F-box-like"/>
    <property type="match status" value="1"/>
</dbReference>
<dbReference type="SUPFAM" id="SSF81383">
    <property type="entry name" value="F-box domain"/>
    <property type="match status" value="1"/>
</dbReference>
<gene>
    <name evidence="2" type="ORF">GSLYS_00004293001</name>
</gene>
<protein>
    <recommendedName>
        <fullName evidence="1">F-box domain-containing protein</fullName>
    </recommendedName>
</protein>
<proteinExistence type="predicted"/>
<dbReference type="InterPro" id="IPR001810">
    <property type="entry name" value="F-box_dom"/>
</dbReference>
<comment type="caution">
    <text evidence="2">The sequence shown here is derived from an EMBL/GenBank/DDBJ whole genome shotgun (WGS) entry which is preliminary data.</text>
</comment>
<evidence type="ECO:0000259" key="1">
    <source>
        <dbReference type="Pfam" id="PF12937"/>
    </source>
</evidence>
<feature type="non-terminal residue" evidence="2">
    <location>
        <position position="272"/>
    </location>
</feature>
<dbReference type="InterPro" id="IPR036047">
    <property type="entry name" value="F-box-like_dom_sf"/>
</dbReference>
<reference evidence="2 3" key="1">
    <citation type="submission" date="2024-04" db="EMBL/GenBank/DDBJ databases">
        <authorList>
            <consortium name="Genoscope - CEA"/>
            <person name="William W."/>
        </authorList>
    </citation>
    <scope>NUCLEOTIDE SEQUENCE [LARGE SCALE GENOMIC DNA]</scope>
</reference>
<dbReference type="Proteomes" id="UP001497497">
    <property type="component" value="Unassembled WGS sequence"/>
</dbReference>
<feature type="domain" description="F-box" evidence="1">
    <location>
        <begin position="25"/>
        <end position="68"/>
    </location>
</feature>
<dbReference type="Gene3D" id="1.20.1280.50">
    <property type="match status" value="1"/>
</dbReference>
<dbReference type="EMBL" id="CAXITT010000063">
    <property type="protein sequence ID" value="CAL1530160.1"/>
    <property type="molecule type" value="Genomic_DNA"/>
</dbReference>
<evidence type="ECO:0000313" key="2">
    <source>
        <dbReference type="EMBL" id="CAL1530160.1"/>
    </source>
</evidence>
<accession>A0AAV2HAA9</accession>
<evidence type="ECO:0000313" key="3">
    <source>
        <dbReference type="Proteomes" id="UP001497497"/>
    </source>
</evidence>